<name>A0AAJ0GF05_9PEZI</name>
<dbReference type="EMBL" id="JAWDJX010000006">
    <property type="protein sequence ID" value="KAK3056262.1"/>
    <property type="molecule type" value="Genomic_DNA"/>
</dbReference>
<protein>
    <submittedName>
        <fullName evidence="2">Uncharacterized protein</fullName>
    </submittedName>
</protein>
<dbReference type="GO" id="GO:0016791">
    <property type="term" value="F:phosphatase activity"/>
    <property type="evidence" value="ECO:0007669"/>
    <property type="project" value="UniProtKB-ARBA"/>
</dbReference>
<dbReference type="Pfam" id="PF00702">
    <property type="entry name" value="Hydrolase"/>
    <property type="match status" value="1"/>
</dbReference>
<dbReference type="SFLD" id="SFLDS00003">
    <property type="entry name" value="Haloacid_Dehalogenase"/>
    <property type="match status" value="1"/>
</dbReference>
<dbReference type="InterPro" id="IPR023214">
    <property type="entry name" value="HAD_sf"/>
</dbReference>
<dbReference type="SUPFAM" id="SSF56784">
    <property type="entry name" value="HAD-like"/>
    <property type="match status" value="1"/>
</dbReference>
<sequence length="253" mass="28634">MASSIPWTQIKAISFDVYGTLLDWENGIAQTARSTALGPYLPQSHKELMLAIEIYDLPVQKEFPTLPQSDIIAEGLRRYARDLKVVENGHLTQDQVEQACKDYGSRISEYPAFPDTVAAMQRLGKHYKLVPLSNIDHKSFDKARATTLKGVEFDAVYTAEDIGSFKPDLNNFHYLLEHVKEDFGVEKSELVHMAQSLLHDHRPIKDIGMQSVWVDRKGFMGGEANEQEEFGYQLKVDSIEELADIVDEAFKKG</sequence>
<evidence type="ECO:0000313" key="2">
    <source>
        <dbReference type="EMBL" id="KAK3056262.1"/>
    </source>
</evidence>
<dbReference type="SFLD" id="SFLDG01129">
    <property type="entry name" value="C1.5:_HAD__Beta-PGM__Phosphata"/>
    <property type="match status" value="1"/>
</dbReference>
<dbReference type="PRINTS" id="PR00413">
    <property type="entry name" value="HADHALOGNASE"/>
</dbReference>
<dbReference type="PANTHER" id="PTHR43316">
    <property type="entry name" value="HYDROLASE, HALOACID DELAHOGENASE-RELATED"/>
    <property type="match status" value="1"/>
</dbReference>
<accession>A0AAJ0GF05</accession>
<proteinExistence type="predicted"/>
<evidence type="ECO:0000313" key="3">
    <source>
        <dbReference type="Proteomes" id="UP001271007"/>
    </source>
</evidence>
<dbReference type="Gene3D" id="3.40.50.1000">
    <property type="entry name" value="HAD superfamily/HAD-like"/>
    <property type="match status" value="1"/>
</dbReference>
<evidence type="ECO:0000256" key="1">
    <source>
        <dbReference type="ARBA" id="ARBA00022801"/>
    </source>
</evidence>
<dbReference type="Proteomes" id="UP001271007">
    <property type="component" value="Unassembled WGS sequence"/>
</dbReference>
<dbReference type="InterPro" id="IPR051540">
    <property type="entry name" value="S-2-haloacid_dehalogenase"/>
</dbReference>
<dbReference type="InterPro" id="IPR006439">
    <property type="entry name" value="HAD-SF_hydro_IA"/>
</dbReference>
<reference evidence="2" key="1">
    <citation type="submission" date="2023-04" db="EMBL/GenBank/DDBJ databases">
        <title>Black Yeasts Isolated from many extreme environments.</title>
        <authorList>
            <person name="Coleine C."/>
            <person name="Stajich J.E."/>
            <person name="Selbmann L."/>
        </authorList>
    </citation>
    <scope>NUCLEOTIDE SEQUENCE</scope>
    <source>
        <strain evidence="2">CCFEE 5312</strain>
    </source>
</reference>
<dbReference type="InterPro" id="IPR036412">
    <property type="entry name" value="HAD-like_sf"/>
</dbReference>
<organism evidence="2 3">
    <name type="scientific">Extremus antarcticus</name>
    <dbReference type="NCBI Taxonomy" id="702011"/>
    <lineage>
        <taxon>Eukaryota</taxon>
        <taxon>Fungi</taxon>
        <taxon>Dikarya</taxon>
        <taxon>Ascomycota</taxon>
        <taxon>Pezizomycotina</taxon>
        <taxon>Dothideomycetes</taxon>
        <taxon>Dothideomycetidae</taxon>
        <taxon>Mycosphaerellales</taxon>
        <taxon>Extremaceae</taxon>
        <taxon>Extremus</taxon>
    </lineage>
</organism>
<gene>
    <name evidence="2" type="ORF">LTR09_002769</name>
</gene>
<dbReference type="Gene3D" id="1.10.150.750">
    <property type="match status" value="1"/>
</dbReference>
<dbReference type="PANTHER" id="PTHR43316:SF9">
    <property type="entry name" value="ACID DEHALOGENASE, PUTATIVE (AFU_ORTHOLOGUE AFUA_6G14460)-RELATED"/>
    <property type="match status" value="1"/>
</dbReference>
<comment type="caution">
    <text evidence="2">The sequence shown here is derived from an EMBL/GenBank/DDBJ whole genome shotgun (WGS) entry which is preliminary data.</text>
</comment>
<keyword evidence="3" id="KW-1185">Reference proteome</keyword>
<keyword evidence="1" id="KW-0378">Hydrolase</keyword>
<dbReference type="AlphaFoldDB" id="A0AAJ0GF05"/>